<feature type="transmembrane region" description="Helical" evidence="1">
    <location>
        <begin position="216"/>
        <end position="236"/>
    </location>
</feature>
<accession>A0A543PQ92</accession>
<reference evidence="2 3" key="1">
    <citation type="submission" date="2019-06" db="EMBL/GenBank/DDBJ databases">
        <title>Sequencing the genomes of 1000 actinobacteria strains.</title>
        <authorList>
            <person name="Klenk H.-P."/>
        </authorList>
    </citation>
    <scope>NUCLEOTIDE SEQUENCE [LARGE SCALE GENOMIC DNA]</scope>
    <source>
        <strain evidence="2 3">DSM 21776</strain>
    </source>
</reference>
<dbReference type="OrthoDB" id="9966908at2"/>
<feature type="transmembrane region" description="Helical" evidence="1">
    <location>
        <begin position="90"/>
        <end position="109"/>
    </location>
</feature>
<comment type="caution">
    <text evidence="2">The sequence shown here is derived from an EMBL/GenBank/DDBJ whole genome shotgun (WGS) entry which is preliminary data.</text>
</comment>
<feature type="transmembrane region" description="Helical" evidence="1">
    <location>
        <begin position="24"/>
        <end position="45"/>
    </location>
</feature>
<dbReference type="RefSeq" id="WP_141823070.1">
    <property type="nucleotide sequence ID" value="NZ_BAAAQC010000004.1"/>
</dbReference>
<keyword evidence="1" id="KW-1133">Transmembrane helix</keyword>
<keyword evidence="1" id="KW-0812">Transmembrane</keyword>
<gene>
    <name evidence="2" type="ORF">FHX52_2943</name>
</gene>
<keyword evidence="1" id="KW-0472">Membrane</keyword>
<dbReference type="Proteomes" id="UP000320085">
    <property type="component" value="Unassembled WGS sequence"/>
</dbReference>
<feature type="transmembrane region" description="Helical" evidence="1">
    <location>
        <begin position="265"/>
        <end position="286"/>
    </location>
</feature>
<evidence type="ECO:0000313" key="3">
    <source>
        <dbReference type="Proteomes" id="UP000320085"/>
    </source>
</evidence>
<evidence type="ECO:0000313" key="2">
    <source>
        <dbReference type="EMBL" id="TQN46237.1"/>
    </source>
</evidence>
<feature type="transmembrane region" description="Helical" evidence="1">
    <location>
        <begin position="129"/>
        <end position="148"/>
    </location>
</feature>
<feature type="transmembrane region" description="Helical" evidence="1">
    <location>
        <begin position="160"/>
        <end position="177"/>
    </location>
</feature>
<proteinExistence type="predicted"/>
<protein>
    <submittedName>
        <fullName evidence="2">Uncharacterized protein</fullName>
    </submittedName>
</protein>
<dbReference type="AlphaFoldDB" id="A0A543PQ92"/>
<feature type="transmembrane region" description="Helical" evidence="1">
    <location>
        <begin position="189"/>
        <end position="209"/>
    </location>
</feature>
<name>A0A543PQ92_9MICO</name>
<dbReference type="EMBL" id="VFQF01000002">
    <property type="protein sequence ID" value="TQN46237.1"/>
    <property type="molecule type" value="Genomic_DNA"/>
</dbReference>
<sequence>MTSHVLPHAAPQAPGSALDGRSRAAVLLAAVGLLLVGLGAALPWLTLFNGLEAVRGFRLDGGDLSGLALASAALLMVADRHGGSRILRPLAALCAVVVVVGALRSAGRISTYVADPGPSAALATPTQGVGPLVMAAGGVALVAAAVLAPLPARAMDRATALRVGLAAVTFVAAWMHLVLTPEHLAESTLLGLGFLGAGVLQLGLAAIIVRHHSERALSVLVAVDVALLAIWAYAVLVGLPLAGGGHGHDGGAAGLVIGHGEPVDLAAAVTKVAEVTSLVLALLLLHRWAPRLDRRR</sequence>
<evidence type="ECO:0000256" key="1">
    <source>
        <dbReference type="SAM" id="Phobius"/>
    </source>
</evidence>
<organism evidence="2 3">
    <name type="scientific">Humibacillus xanthopallidus</name>
    <dbReference type="NCBI Taxonomy" id="412689"/>
    <lineage>
        <taxon>Bacteria</taxon>
        <taxon>Bacillati</taxon>
        <taxon>Actinomycetota</taxon>
        <taxon>Actinomycetes</taxon>
        <taxon>Micrococcales</taxon>
        <taxon>Intrasporangiaceae</taxon>
        <taxon>Humibacillus</taxon>
    </lineage>
</organism>